<keyword evidence="3" id="KW-1185">Reference proteome</keyword>
<proteinExistence type="predicted"/>
<dbReference type="KEGG" id="aacx:DEACI_3196"/>
<reference evidence="1" key="2">
    <citation type="submission" date="2020-01" db="EMBL/GenBank/DDBJ databases">
        <authorList>
            <person name="Hornung B."/>
        </authorList>
    </citation>
    <scope>NUCLEOTIDE SEQUENCE</scope>
    <source>
        <strain evidence="1">PacBioINE</strain>
    </source>
</reference>
<name>A0A8S0XZK0_9FIRM</name>
<sequence length="91" mass="10306">MNLAPMSLDFPFHRALRAEAGLSWLKCGFWGQVLPPKSAQPWHSRMPLRDNPTAEEELFSALWAELLRSGGLRLNSQHMGKEHGQKISPEI</sequence>
<organism evidence="1">
    <name type="scientific">Acididesulfobacillus acetoxydans</name>
    <dbReference type="NCBI Taxonomy" id="1561005"/>
    <lineage>
        <taxon>Bacteria</taxon>
        <taxon>Bacillati</taxon>
        <taxon>Bacillota</taxon>
        <taxon>Clostridia</taxon>
        <taxon>Eubacteriales</taxon>
        <taxon>Peptococcaceae</taxon>
        <taxon>Acididesulfobacillus</taxon>
    </lineage>
</organism>
<dbReference type="EMBL" id="CDGJ01000031">
    <property type="protein sequence ID" value="CEJ06532.1"/>
    <property type="molecule type" value="Genomic_DNA"/>
</dbReference>
<dbReference type="AlphaFoldDB" id="A0A8S0XZK0"/>
<gene>
    <name evidence="2" type="ORF">DEACI_0980</name>
    <name evidence="1" type="ORF">DEACI_3196</name>
</gene>
<dbReference type="Proteomes" id="UP001071230">
    <property type="component" value="Unassembled WGS sequence"/>
</dbReference>
<evidence type="ECO:0000313" key="2">
    <source>
        <dbReference type="EMBL" id="CEJ06532.1"/>
    </source>
</evidence>
<dbReference type="Proteomes" id="UP000836597">
    <property type="component" value="Chromosome"/>
</dbReference>
<reference evidence="2" key="1">
    <citation type="submission" date="2014-11" db="EMBL/GenBank/DDBJ databases">
        <authorList>
            <person name="Hornung B.V."/>
        </authorList>
    </citation>
    <scope>NUCLEOTIDE SEQUENCE</scope>
    <source>
        <strain evidence="2">INE</strain>
    </source>
</reference>
<accession>A0A8S0XZK0</accession>
<evidence type="ECO:0000313" key="1">
    <source>
        <dbReference type="EMBL" id="CAA7602517.1"/>
    </source>
</evidence>
<protein>
    <submittedName>
        <fullName evidence="1">Uncharacterized protein</fullName>
    </submittedName>
</protein>
<evidence type="ECO:0000313" key="3">
    <source>
        <dbReference type="Proteomes" id="UP001071230"/>
    </source>
</evidence>
<dbReference type="EMBL" id="LR746496">
    <property type="protein sequence ID" value="CAA7602517.1"/>
    <property type="molecule type" value="Genomic_DNA"/>
</dbReference>